<name>A0AAE0LYP7_9PEZI</name>
<sequence length="125" mass="13708">MVVVASCISQLKWRHMQQQHRPLHHLQIFDDASRGPWGSTVMLSRVSVGSLLGWALALVSVGGLGIEPSAQNILDFQLQMVNLTNTTAEVAMAHQHSSKASRHEKYLAPDAITESLDLPSLQARS</sequence>
<dbReference type="Proteomes" id="UP001283341">
    <property type="component" value="Unassembled WGS sequence"/>
</dbReference>
<reference evidence="1" key="1">
    <citation type="journal article" date="2023" name="Mol. Phylogenet. Evol.">
        <title>Genome-scale phylogeny and comparative genomics of the fungal order Sordariales.</title>
        <authorList>
            <person name="Hensen N."/>
            <person name="Bonometti L."/>
            <person name="Westerberg I."/>
            <person name="Brannstrom I.O."/>
            <person name="Guillou S."/>
            <person name="Cros-Aarteil S."/>
            <person name="Calhoun S."/>
            <person name="Haridas S."/>
            <person name="Kuo A."/>
            <person name="Mondo S."/>
            <person name="Pangilinan J."/>
            <person name="Riley R."/>
            <person name="LaButti K."/>
            <person name="Andreopoulos B."/>
            <person name="Lipzen A."/>
            <person name="Chen C."/>
            <person name="Yan M."/>
            <person name="Daum C."/>
            <person name="Ng V."/>
            <person name="Clum A."/>
            <person name="Steindorff A."/>
            <person name="Ohm R.A."/>
            <person name="Martin F."/>
            <person name="Silar P."/>
            <person name="Natvig D.O."/>
            <person name="Lalanne C."/>
            <person name="Gautier V."/>
            <person name="Ament-Velasquez S.L."/>
            <person name="Kruys A."/>
            <person name="Hutchinson M.I."/>
            <person name="Powell A.J."/>
            <person name="Barry K."/>
            <person name="Miller A.N."/>
            <person name="Grigoriev I.V."/>
            <person name="Debuchy R."/>
            <person name="Gladieux P."/>
            <person name="Hiltunen Thoren M."/>
            <person name="Johannesson H."/>
        </authorList>
    </citation>
    <scope>NUCLEOTIDE SEQUENCE</scope>
    <source>
        <strain evidence="1">CBS 118394</strain>
    </source>
</reference>
<dbReference type="AlphaFoldDB" id="A0AAE0LYP7"/>
<evidence type="ECO:0000313" key="1">
    <source>
        <dbReference type="EMBL" id="KAK3312617.1"/>
    </source>
</evidence>
<dbReference type="EMBL" id="JAUEDM010000008">
    <property type="protein sequence ID" value="KAK3312617.1"/>
    <property type="molecule type" value="Genomic_DNA"/>
</dbReference>
<proteinExistence type="predicted"/>
<reference evidence="1" key="2">
    <citation type="submission" date="2023-06" db="EMBL/GenBank/DDBJ databases">
        <authorList>
            <consortium name="Lawrence Berkeley National Laboratory"/>
            <person name="Haridas S."/>
            <person name="Hensen N."/>
            <person name="Bonometti L."/>
            <person name="Westerberg I."/>
            <person name="Brannstrom I.O."/>
            <person name="Guillou S."/>
            <person name="Cros-Aarteil S."/>
            <person name="Calhoun S."/>
            <person name="Kuo A."/>
            <person name="Mondo S."/>
            <person name="Pangilinan J."/>
            <person name="Riley R."/>
            <person name="Labutti K."/>
            <person name="Andreopoulos B."/>
            <person name="Lipzen A."/>
            <person name="Chen C."/>
            <person name="Yanf M."/>
            <person name="Daum C."/>
            <person name="Ng V."/>
            <person name="Clum A."/>
            <person name="Steindorff A."/>
            <person name="Ohm R."/>
            <person name="Martin F."/>
            <person name="Silar P."/>
            <person name="Natvig D."/>
            <person name="Lalanne C."/>
            <person name="Gautier V."/>
            <person name="Ament-Velasquez S.L."/>
            <person name="Kruys A."/>
            <person name="Hutchinson M.I."/>
            <person name="Powell A.J."/>
            <person name="Barry K."/>
            <person name="Miller A.N."/>
            <person name="Grigoriev I.V."/>
            <person name="Debuchy R."/>
            <person name="Gladieux P."/>
            <person name="Thoren M.H."/>
            <person name="Johannesson H."/>
        </authorList>
    </citation>
    <scope>NUCLEOTIDE SEQUENCE</scope>
    <source>
        <strain evidence="1">CBS 118394</strain>
    </source>
</reference>
<dbReference type="PANTHER" id="PTHR35394">
    <property type="entry name" value="DUF3176 DOMAIN-CONTAINING PROTEIN"/>
    <property type="match status" value="1"/>
</dbReference>
<dbReference type="InterPro" id="IPR021514">
    <property type="entry name" value="DUF3176"/>
</dbReference>
<evidence type="ECO:0000313" key="2">
    <source>
        <dbReference type="Proteomes" id="UP001283341"/>
    </source>
</evidence>
<dbReference type="PANTHER" id="PTHR35394:SF5">
    <property type="entry name" value="DUF3176 DOMAIN-CONTAINING PROTEIN"/>
    <property type="match status" value="1"/>
</dbReference>
<organism evidence="1 2">
    <name type="scientific">Apodospora peruviana</name>
    <dbReference type="NCBI Taxonomy" id="516989"/>
    <lineage>
        <taxon>Eukaryota</taxon>
        <taxon>Fungi</taxon>
        <taxon>Dikarya</taxon>
        <taxon>Ascomycota</taxon>
        <taxon>Pezizomycotina</taxon>
        <taxon>Sordariomycetes</taxon>
        <taxon>Sordariomycetidae</taxon>
        <taxon>Sordariales</taxon>
        <taxon>Lasiosphaeriaceae</taxon>
        <taxon>Apodospora</taxon>
    </lineage>
</organism>
<accession>A0AAE0LYP7</accession>
<protein>
    <submittedName>
        <fullName evidence="1">Uncharacterized protein</fullName>
    </submittedName>
</protein>
<dbReference type="Pfam" id="PF11374">
    <property type="entry name" value="DUF3176"/>
    <property type="match status" value="1"/>
</dbReference>
<gene>
    <name evidence="1" type="ORF">B0H66DRAFT_377711</name>
</gene>
<keyword evidence="2" id="KW-1185">Reference proteome</keyword>
<comment type="caution">
    <text evidence="1">The sequence shown here is derived from an EMBL/GenBank/DDBJ whole genome shotgun (WGS) entry which is preliminary data.</text>
</comment>